<evidence type="ECO:0000313" key="2">
    <source>
        <dbReference type="EMBL" id="NMO19001.1"/>
    </source>
</evidence>
<protein>
    <submittedName>
        <fullName evidence="2">DUF2934 domain-containing protein</fullName>
    </submittedName>
</protein>
<keyword evidence="3" id="KW-1185">Reference proteome</keyword>
<dbReference type="InterPro" id="IPR021327">
    <property type="entry name" value="DUF2934"/>
</dbReference>
<organism evidence="2 3">
    <name type="scientific">Pyxidicoccus fallax</name>
    <dbReference type="NCBI Taxonomy" id="394095"/>
    <lineage>
        <taxon>Bacteria</taxon>
        <taxon>Pseudomonadati</taxon>
        <taxon>Myxococcota</taxon>
        <taxon>Myxococcia</taxon>
        <taxon>Myxococcales</taxon>
        <taxon>Cystobacterineae</taxon>
        <taxon>Myxococcaceae</taxon>
        <taxon>Pyxidicoccus</taxon>
    </lineage>
</organism>
<dbReference type="Proteomes" id="UP000518300">
    <property type="component" value="Unassembled WGS sequence"/>
</dbReference>
<feature type="compositionally biased region" description="Basic and acidic residues" evidence="1">
    <location>
        <begin position="64"/>
        <end position="74"/>
    </location>
</feature>
<dbReference type="EMBL" id="JABBJJ010000164">
    <property type="protein sequence ID" value="NMO19001.1"/>
    <property type="molecule type" value="Genomic_DNA"/>
</dbReference>
<feature type="region of interest" description="Disordered" evidence="1">
    <location>
        <begin position="1"/>
        <end position="74"/>
    </location>
</feature>
<sequence length="74" mass="8228">MARNTAQKQNSQQPASTPARPQNPLSMAPAPRTSPSHEQIARRAYEIFLARGGTPGNPEQDWFQAERELSLGRQ</sequence>
<evidence type="ECO:0000256" key="1">
    <source>
        <dbReference type="SAM" id="MobiDB-lite"/>
    </source>
</evidence>
<evidence type="ECO:0000313" key="3">
    <source>
        <dbReference type="Proteomes" id="UP000518300"/>
    </source>
</evidence>
<gene>
    <name evidence="2" type="ORF">HG543_29665</name>
</gene>
<accession>A0A848LMR4</accession>
<dbReference type="RefSeq" id="WP_169348260.1">
    <property type="nucleotide sequence ID" value="NZ_JABBJJ010000164.1"/>
</dbReference>
<reference evidence="2 3" key="1">
    <citation type="submission" date="2020-04" db="EMBL/GenBank/DDBJ databases">
        <title>Draft genome of Pyxidicoccus fallax type strain.</title>
        <authorList>
            <person name="Whitworth D.E."/>
        </authorList>
    </citation>
    <scope>NUCLEOTIDE SEQUENCE [LARGE SCALE GENOMIC DNA]</scope>
    <source>
        <strain evidence="2 3">DSM 14698</strain>
    </source>
</reference>
<comment type="caution">
    <text evidence="2">The sequence shown here is derived from an EMBL/GenBank/DDBJ whole genome shotgun (WGS) entry which is preliminary data.</text>
</comment>
<dbReference type="Pfam" id="PF11154">
    <property type="entry name" value="DUF2934"/>
    <property type="match status" value="1"/>
</dbReference>
<name>A0A848LMR4_9BACT</name>
<feature type="compositionally biased region" description="Polar residues" evidence="1">
    <location>
        <begin position="1"/>
        <end position="25"/>
    </location>
</feature>
<proteinExistence type="predicted"/>
<dbReference type="AlphaFoldDB" id="A0A848LMR4"/>